<evidence type="ECO:0000256" key="10">
    <source>
        <dbReference type="ARBA" id="ARBA00022857"/>
    </source>
</evidence>
<evidence type="ECO:0000256" key="13">
    <source>
        <dbReference type="ARBA" id="ARBA00023154"/>
    </source>
</evidence>
<comment type="pathway">
    <text evidence="2 16">Amino-acid biosynthesis; L-methionine biosynthesis via de novo pathway; L-homoserine from L-aspartate: step 2/3.</text>
</comment>
<dbReference type="GO" id="GO:0046983">
    <property type="term" value="F:protein dimerization activity"/>
    <property type="evidence" value="ECO:0007669"/>
    <property type="project" value="InterPro"/>
</dbReference>
<dbReference type="HAMAP" id="MF_02121">
    <property type="entry name" value="ASADH"/>
    <property type="match status" value="1"/>
</dbReference>
<dbReference type="EC" id="1.2.1.11" evidence="7 16"/>
<dbReference type="InterPro" id="IPR012080">
    <property type="entry name" value="Asp_semialdehyde_DH"/>
</dbReference>
<keyword evidence="12 16" id="KW-0560">Oxidoreductase</keyword>
<dbReference type="EMBL" id="UFVD01000001">
    <property type="protein sequence ID" value="SUX10774.1"/>
    <property type="molecule type" value="Genomic_DNA"/>
</dbReference>
<dbReference type="GO" id="GO:0050661">
    <property type="term" value="F:NADP binding"/>
    <property type="evidence" value="ECO:0007669"/>
    <property type="project" value="UniProtKB-UniRule"/>
</dbReference>
<dbReference type="Gene3D" id="3.30.360.10">
    <property type="entry name" value="Dihydrodipicolinate Reductase, domain 2"/>
    <property type="match status" value="1"/>
</dbReference>
<keyword evidence="13 16" id="KW-0457">Lysine biosynthesis</keyword>
<comment type="pathway">
    <text evidence="3 16">Amino-acid biosynthesis; L-lysine biosynthesis via DAP pathway; (S)-tetrahydrodipicolinate from L-aspartate: step 2/4.</text>
</comment>
<dbReference type="RefSeq" id="WP_089183145.1">
    <property type="nucleotide sequence ID" value="NZ_CP043427.1"/>
</dbReference>
<dbReference type="UniPathway" id="UPA00034">
    <property type="reaction ID" value="UER00016"/>
</dbReference>
<dbReference type="InterPro" id="IPR000534">
    <property type="entry name" value="Semialdehyde_DH_NAD-bd"/>
</dbReference>
<organism evidence="19 20">
    <name type="scientific">Campylobacter sputorum subsp. sputorum</name>
    <dbReference type="NCBI Taxonomy" id="32024"/>
    <lineage>
        <taxon>Bacteria</taxon>
        <taxon>Pseudomonadati</taxon>
        <taxon>Campylobacterota</taxon>
        <taxon>Epsilonproteobacteria</taxon>
        <taxon>Campylobacterales</taxon>
        <taxon>Campylobacteraceae</taxon>
        <taxon>Campylobacter</taxon>
    </lineage>
</organism>
<dbReference type="SUPFAM" id="SSF51735">
    <property type="entry name" value="NAD(P)-binding Rossmann-fold domains"/>
    <property type="match status" value="1"/>
</dbReference>
<dbReference type="PIRSF" id="PIRSF000148">
    <property type="entry name" value="ASA_dh"/>
    <property type="match status" value="1"/>
</dbReference>
<feature type="binding site" evidence="16">
    <location>
        <position position="240"/>
    </location>
    <ligand>
        <name>substrate</name>
    </ligand>
</feature>
<comment type="catalytic activity">
    <reaction evidence="15 16">
        <text>L-aspartate 4-semialdehyde + phosphate + NADP(+) = 4-phospho-L-aspartate + NADPH + H(+)</text>
        <dbReference type="Rhea" id="RHEA:24284"/>
        <dbReference type="ChEBI" id="CHEBI:15378"/>
        <dbReference type="ChEBI" id="CHEBI:43474"/>
        <dbReference type="ChEBI" id="CHEBI:57535"/>
        <dbReference type="ChEBI" id="CHEBI:57783"/>
        <dbReference type="ChEBI" id="CHEBI:58349"/>
        <dbReference type="ChEBI" id="CHEBI:537519"/>
        <dbReference type="EC" id="1.2.1.11"/>
    </reaction>
</comment>
<keyword evidence="8 16" id="KW-0028">Amino-acid biosynthesis</keyword>
<keyword evidence="9 16" id="KW-0791">Threonine biosynthesis</keyword>
<sequence length="341" mass="38045">MRKYNIAVVGATGAVGEEIFNVLEEVNFPINEILPLASSRSAGSEIECFGKTYKVVELTDTVFDEHEIDIAFFSAGGSISEKFAPLAARSGAVVIDNTSHFRMQSDVPLVVPECNPEDIKEWKNTGIIANPNCSTIQMVQILKPLNDAFDIQRVDVSTYQATSGAGKEGMEELVTQMQQFFAFKLDECEPKVFQHQIALNLIPHIDVFLDNDYTKEEMKMVNETQKILHKKIEVSATCVRVPILRSHSEAITIHFANAIDANKARDVLRNAPSVVVVDEPSKNIYPMPLLSTDTNETYVGRIRKDNFRDNVLHLFCAADQIRVGAATNAVRIAQKWIELED</sequence>
<evidence type="ECO:0000256" key="6">
    <source>
        <dbReference type="ARBA" id="ARBA00011738"/>
    </source>
</evidence>
<evidence type="ECO:0000256" key="7">
    <source>
        <dbReference type="ARBA" id="ARBA00013120"/>
    </source>
</evidence>
<dbReference type="PROSITE" id="PS01103">
    <property type="entry name" value="ASD"/>
    <property type="match status" value="1"/>
</dbReference>
<evidence type="ECO:0000256" key="12">
    <source>
        <dbReference type="ARBA" id="ARBA00023002"/>
    </source>
</evidence>
<feature type="binding site" evidence="16">
    <location>
        <position position="102"/>
    </location>
    <ligand>
        <name>phosphate</name>
        <dbReference type="ChEBI" id="CHEBI:43474"/>
    </ligand>
</feature>
<dbReference type="GO" id="GO:0051287">
    <property type="term" value="F:NAD binding"/>
    <property type="evidence" value="ECO:0007669"/>
    <property type="project" value="InterPro"/>
</dbReference>
<dbReference type="Gene3D" id="3.40.50.720">
    <property type="entry name" value="NAD(P)-binding Rossmann-like Domain"/>
    <property type="match status" value="1"/>
</dbReference>
<comment type="function">
    <text evidence="1 16">Catalyzes the NADPH-dependent formation of L-aspartate-semialdehyde (L-ASA) by the reductive dephosphorylation of L-aspartyl-4-phosphate.</text>
</comment>
<gene>
    <name evidence="16 19" type="primary">asd</name>
    <name evidence="19" type="ORF">NCTC12475_00981</name>
</gene>
<feature type="active site" description="Proton acceptor" evidence="16 17">
    <location>
        <position position="247"/>
    </location>
</feature>
<dbReference type="CDD" id="cd02316">
    <property type="entry name" value="VcASADH2_like_N"/>
    <property type="match status" value="1"/>
</dbReference>
<dbReference type="GO" id="GO:0009088">
    <property type="term" value="P:threonine biosynthetic process"/>
    <property type="evidence" value="ECO:0007669"/>
    <property type="project" value="UniProtKB-UniRule"/>
</dbReference>
<dbReference type="Pfam" id="PF01118">
    <property type="entry name" value="Semialdhyde_dh"/>
    <property type="match status" value="1"/>
</dbReference>
<feature type="binding site" evidence="16">
    <location>
        <begin position="12"/>
        <end position="15"/>
    </location>
    <ligand>
        <name>NADP(+)</name>
        <dbReference type="ChEBI" id="CHEBI:58349"/>
    </ligand>
</feature>
<dbReference type="GO" id="GO:0009097">
    <property type="term" value="P:isoleucine biosynthetic process"/>
    <property type="evidence" value="ECO:0007669"/>
    <property type="project" value="UniProtKB-UniRule"/>
</dbReference>
<name>A0A381DJ92_9BACT</name>
<dbReference type="InterPro" id="IPR000319">
    <property type="entry name" value="Asp-semialdehyde_DH_CS"/>
</dbReference>
<dbReference type="AlphaFoldDB" id="A0A381DJ92"/>
<evidence type="ECO:0000256" key="8">
    <source>
        <dbReference type="ARBA" id="ARBA00022605"/>
    </source>
</evidence>
<evidence type="ECO:0000256" key="17">
    <source>
        <dbReference type="PIRSR" id="PIRSR000148-1"/>
    </source>
</evidence>
<dbReference type="PANTHER" id="PTHR46278">
    <property type="entry name" value="DEHYDROGENASE, PUTATIVE-RELATED"/>
    <property type="match status" value="1"/>
</dbReference>
<dbReference type="GO" id="GO:0019877">
    <property type="term" value="P:diaminopimelate biosynthetic process"/>
    <property type="evidence" value="ECO:0007669"/>
    <property type="project" value="UniProtKB-UniRule"/>
</dbReference>
<keyword evidence="20" id="KW-1185">Reference proteome</keyword>
<keyword evidence="11 16" id="KW-0220">Diaminopimelate biosynthesis</keyword>
<evidence type="ECO:0000256" key="15">
    <source>
        <dbReference type="ARBA" id="ARBA00047891"/>
    </source>
</evidence>
<feature type="domain" description="Semialdehyde dehydrogenase NAD-binding" evidence="18">
    <location>
        <begin position="5"/>
        <end position="122"/>
    </location>
</feature>
<feature type="binding site" evidence="16">
    <location>
        <position position="160"/>
    </location>
    <ligand>
        <name>substrate</name>
    </ligand>
</feature>
<protein>
    <recommendedName>
        <fullName evidence="7 16">Aspartate-semialdehyde dehydrogenase</fullName>
        <shortName evidence="16">ASA dehydrogenase</shortName>
        <shortName evidence="16">ASADH</shortName>
        <ecNumber evidence="7 16">1.2.1.11</ecNumber>
    </recommendedName>
    <alternativeName>
        <fullName evidence="16">Aspartate-beta-semialdehyde dehydrogenase</fullName>
    </alternativeName>
</protein>
<comment type="pathway">
    <text evidence="4 16">Amino-acid biosynthesis; L-threonine biosynthesis; L-threonine from L-aspartate: step 2/5.</text>
</comment>
<dbReference type="OrthoDB" id="9805684at2"/>
<dbReference type="Pfam" id="PF02774">
    <property type="entry name" value="Semialdhyde_dhC"/>
    <property type="match status" value="1"/>
</dbReference>
<evidence type="ECO:0000256" key="3">
    <source>
        <dbReference type="ARBA" id="ARBA00005076"/>
    </source>
</evidence>
<dbReference type="InterPro" id="IPR005986">
    <property type="entry name" value="Asp_semialdehyde_DH_beta"/>
</dbReference>
<dbReference type="UniPathway" id="UPA00050">
    <property type="reaction ID" value="UER00463"/>
</dbReference>
<proteinExistence type="inferred from homology"/>
<evidence type="ECO:0000313" key="20">
    <source>
        <dbReference type="Proteomes" id="UP000254920"/>
    </source>
</evidence>
<dbReference type="SMART" id="SM00859">
    <property type="entry name" value="Semialdhyde_dh"/>
    <property type="match status" value="1"/>
</dbReference>
<feature type="binding site" evidence="16">
    <location>
        <begin position="40"/>
        <end position="41"/>
    </location>
    <ligand>
        <name>NADP(+)</name>
        <dbReference type="ChEBI" id="CHEBI:58349"/>
    </ligand>
</feature>
<dbReference type="NCBIfam" id="NF011456">
    <property type="entry name" value="PRK14874.1"/>
    <property type="match status" value="1"/>
</dbReference>
<dbReference type="InterPro" id="IPR012280">
    <property type="entry name" value="Semialdhyde_DH_dimer_dom"/>
</dbReference>
<dbReference type="GO" id="GO:0071266">
    <property type="term" value="P:'de novo' L-methionine biosynthetic process"/>
    <property type="evidence" value="ECO:0007669"/>
    <property type="project" value="UniProtKB-UniRule"/>
</dbReference>
<dbReference type="GO" id="GO:0004073">
    <property type="term" value="F:aspartate-semialdehyde dehydrogenase activity"/>
    <property type="evidence" value="ECO:0007669"/>
    <property type="project" value="UniProtKB-UniRule"/>
</dbReference>
<feature type="binding site" evidence="16">
    <location>
        <begin position="163"/>
        <end position="164"/>
    </location>
    <ligand>
        <name>NADP(+)</name>
        <dbReference type="ChEBI" id="CHEBI:58349"/>
    </ligand>
</feature>
<dbReference type="CDD" id="cd18131">
    <property type="entry name" value="ASADH_C_bac_euk_like"/>
    <property type="match status" value="1"/>
</dbReference>
<dbReference type="SUPFAM" id="SSF55347">
    <property type="entry name" value="Glyceraldehyde-3-phosphate dehydrogenase-like, C-terminal domain"/>
    <property type="match status" value="1"/>
</dbReference>
<evidence type="ECO:0000256" key="2">
    <source>
        <dbReference type="ARBA" id="ARBA00005021"/>
    </source>
</evidence>
<evidence type="ECO:0000256" key="4">
    <source>
        <dbReference type="ARBA" id="ARBA00005097"/>
    </source>
</evidence>
<dbReference type="NCBIfam" id="TIGR01296">
    <property type="entry name" value="asd_B"/>
    <property type="match status" value="1"/>
</dbReference>
<reference evidence="19 20" key="1">
    <citation type="submission" date="2018-06" db="EMBL/GenBank/DDBJ databases">
        <authorList>
            <consortium name="Pathogen Informatics"/>
            <person name="Doyle S."/>
        </authorList>
    </citation>
    <scope>NUCLEOTIDE SEQUENCE [LARGE SCALE GENOMIC DNA]</scope>
    <source>
        <strain evidence="19 20">NCTC12475</strain>
    </source>
</reference>
<comment type="caution">
    <text evidence="16">Lacks conserved residue(s) required for the propagation of feature annotation.</text>
</comment>
<dbReference type="GeneID" id="93091403"/>
<feature type="binding site" evidence="16">
    <location>
        <position position="320"/>
    </location>
    <ligand>
        <name>NADP(+)</name>
        <dbReference type="ChEBI" id="CHEBI:58349"/>
    </ligand>
</feature>
<feature type="active site" description="Acyl-thioester intermediate" evidence="16 17">
    <location>
        <position position="133"/>
    </location>
</feature>
<keyword evidence="14 16" id="KW-0486">Methionine biosynthesis</keyword>
<evidence type="ECO:0000256" key="11">
    <source>
        <dbReference type="ARBA" id="ARBA00022915"/>
    </source>
</evidence>
<dbReference type="InterPro" id="IPR036291">
    <property type="entry name" value="NAD(P)-bd_dom_sf"/>
</dbReference>
<evidence type="ECO:0000256" key="9">
    <source>
        <dbReference type="ARBA" id="ARBA00022697"/>
    </source>
</evidence>
<dbReference type="Proteomes" id="UP000254920">
    <property type="component" value="Unassembled WGS sequence"/>
</dbReference>
<evidence type="ECO:0000313" key="19">
    <source>
        <dbReference type="EMBL" id="SUX10774.1"/>
    </source>
</evidence>
<dbReference type="PANTHER" id="PTHR46278:SF2">
    <property type="entry name" value="ASPARTATE-SEMIALDEHYDE DEHYDROGENASE"/>
    <property type="match status" value="1"/>
</dbReference>
<dbReference type="GO" id="GO:0009089">
    <property type="term" value="P:lysine biosynthetic process via diaminopimelate"/>
    <property type="evidence" value="ECO:0007669"/>
    <property type="project" value="UniProtKB-UniRule"/>
</dbReference>
<dbReference type="UniPathway" id="UPA00051">
    <property type="reaction ID" value="UER00464"/>
</dbReference>
<comment type="subunit">
    <text evidence="6 16">Homodimer.</text>
</comment>
<dbReference type="STRING" id="32024.GCA_000788295_01773"/>
<evidence type="ECO:0000256" key="16">
    <source>
        <dbReference type="HAMAP-Rule" id="MF_02121"/>
    </source>
</evidence>
<evidence type="ECO:0000256" key="5">
    <source>
        <dbReference type="ARBA" id="ARBA00010584"/>
    </source>
</evidence>
<evidence type="ECO:0000259" key="18">
    <source>
        <dbReference type="SMART" id="SM00859"/>
    </source>
</evidence>
<evidence type="ECO:0000256" key="1">
    <source>
        <dbReference type="ARBA" id="ARBA00002492"/>
    </source>
</evidence>
<evidence type="ECO:0000256" key="14">
    <source>
        <dbReference type="ARBA" id="ARBA00023167"/>
    </source>
</evidence>
<keyword evidence="10 16" id="KW-0521">NADP</keyword>
<comment type="similarity">
    <text evidence="5 16">Belongs to the aspartate-semialdehyde dehydrogenase family.</text>
</comment>
<accession>A0A381DJ92</accession>